<dbReference type="Pfam" id="PF13396">
    <property type="entry name" value="PLDc_N"/>
    <property type="match status" value="1"/>
</dbReference>
<evidence type="ECO:0000313" key="8">
    <source>
        <dbReference type="EMBL" id="QNO14737.1"/>
    </source>
</evidence>
<sequence length="67" mass="7809">MLRLGCLPIIIFFPLALIAFWIITLLDVLRRHEDSFKNPTDRALWIIVVFFGNFLGAFIYHLFGKNA</sequence>
<dbReference type="RefSeq" id="WP_213168677.1">
    <property type="nucleotide sequence ID" value="NZ_CP058559.1"/>
</dbReference>
<evidence type="ECO:0000256" key="6">
    <source>
        <dbReference type="SAM" id="Phobius"/>
    </source>
</evidence>
<keyword evidence="4 6" id="KW-1133">Transmembrane helix</keyword>
<keyword evidence="2" id="KW-1003">Cell membrane</keyword>
<name>A0A7G9W7S5_ALKCA</name>
<reference evidence="8 9" key="1">
    <citation type="submission" date="2020-07" db="EMBL/GenBank/DDBJ databases">
        <title>Alkalicella. sp. LB2 genome.</title>
        <authorList>
            <person name="Postec A."/>
            <person name="Quemeneur M."/>
        </authorList>
    </citation>
    <scope>NUCLEOTIDE SEQUENCE [LARGE SCALE GENOMIC DNA]</scope>
    <source>
        <strain evidence="8 9">LB2</strain>
    </source>
</reference>
<evidence type="ECO:0000256" key="5">
    <source>
        <dbReference type="ARBA" id="ARBA00023136"/>
    </source>
</evidence>
<accession>A0A7G9W7S5</accession>
<keyword evidence="5 6" id="KW-0472">Membrane</keyword>
<protein>
    <submittedName>
        <fullName evidence="8">PLDc N-terminal domain-containing protein</fullName>
    </submittedName>
</protein>
<organism evidence="8 9">
    <name type="scientific">Alkalicella caledoniensis</name>
    <dbReference type="NCBI Taxonomy" id="2731377"/>
    <lineage>
        <taxon>Bacteria</taxon>
        <taxon>Bacillati</taxon>
        <taxon>Bacillota</taxon>
        <taxon>Clostridia</taxon>
        <taxon>Eubacteriales</taxon>
        <taxon>Proteinivoracaceae</taxon>
        <taxon>Alkalicella</taxon>
    </lineage>
</organism>
<evidence type="ECO:0000256" key="2">
    <source>
        <dbReference type="ARBA" id="ARBA00022475"/>
    </source>
</evidence>
<dbReference type="Proteomes" id="UP000516160">
    <property type="component" value="Chromosome"/>
</dbReference>
<feature type="transmembrane region" description="Helical" evidence="6">
    <location>
        <begin position="43"/>
        <end position="63"/>
    </location>
</feature>
<dbReference type="AlphaFoldDB" id="A0A7G9W7S5"/>
<feature type="domain" description="Cardiolipin synthase N-terminal" evidence="7">
    <location>
        <begin position="19"/>
        <end position="64"/>
    </location>
</feature>
<keyword evidence="3 6" id="KW-0812">Transmembrane</keyword>
<dbReference type="GO" id="GO:0005886">
    <property type="term" value="C:plasma membrane"/>
    <property type="evidence" value="ECO:0007669"/>
    <property type="project" value="UniProtKB-SubCell"/>
</dbReference>
<gene>
    <name evidence="8" type="ORF">HYG86_08020</name>
</gene>
<proteinExistence type="predicted"/>
<dbReference type="EMBL" id="CP058559">
    <property type="protein sequence ID" value="QNO14737.1"/>
    <property type="molecule type" value="Genomic_DNA"/>
</dbReference>
<evidence type="ECO:0000256" key="1">
    <source>
        <dbReference type="ARBA" id="ARBA00004651"/>
    </source>
</evidence>
<evidence type="ECO:0000256" key="3">
    <source>
        <dbReference type="ARBA" id="ARBA00022692"/>
    </source>
</evidence>
<evidence type="ECO:0000256" key="4">
    <source>
        <dbReference type="ARBA" id="ARBA00022989"/>
    </source>
</evidence>
<evidence type="ECO:0000313" key="9">
    <source>
        <dbReference type="Proteomes" id="UP000516160"/>
    </source>
</evidence>
<evidence type="ECO:0000259" key="7">
    <source>
        <dbReference type="Pfam" id="PF13396"/>
    </source>
</evidence>
<dbReference type="KEGG" id="acae:HYG86_08020"/>
<keyword evidence="9" id="KW-1185">Reference proteome</keyword>
<comment type="subcellular location">
    <subcellularLocation>
        <location evidence="1">Cell membrane</location>
        <topology evidence="1">Multi-pass membrane protein</topology>
    </subcellularLocation>
</comment>
<feature type="transmembrane region" description="Helical" evidence="6">
    <location>
        <begin position="7"/>
        <end position="23"/>
    </location>
</feature>
<dbReference type="InterPro" id="IPR027379">
    <property type="entry name" value="CLS_N"/>
</dbReference>